<protein>
    <submittedName>
        <fullName evidence="1">Uncharacterized protein</fullName>
    </submittedName>
</protein>
<name>A0A345ZRH4_9HYPH</name>
<dbReference type="Proteomes" id="UP000254889">
    <property type="component" value="Chromosome"/>
</dbReference>
<dbReference type="KEGG" id="ptaw:DW352_02700"/>
<gene>
    <name evidence="1" type="ORF">DW352_02700</name>
</gene>
<sequence>MPGGPLTKIASLQFLERSEKQGDDSVRFFEIGLPEGDDGSAYKVGQAVEMPVRITARDKKIYYRAESAPVANAAPRASAKAQ</sequence>
<evidence type="ECO:0000313" key="2">
    <source>
        <dbReference type="Proteomes" id="UP000254889"/>
    </source>
</evidence>
<proteinExistence type="predicted"/>
<reference evidence="1 2" key="1">
    <citation type="submission" date="2018-07" db="EMBL/GenBank/DDBJ databases">
        <authorList>
            <person name="Quirk P.G."/>
            <person name="Krulwich T.A."/>
        </authorList>
    </citation>
    <scope>NUCLEOTIDE SEQUENCE [LARGE SCALE GENOMIC DNA]</scope>
    <source>
        <strain evidence="1 2">CC-BB4</strain>
    </source>
</reference>
<accession>A0A345ZRH4</accession>
<organism evidence="1 2">
    <name type="scientific">Pseudolabrys taiwanensis</name>
    <dbReference type="NCBI Taxonomy" id="331696"/>
    <lineage>
        <taxon>Bacteria</taxon>
        <taxon>Pseudomonadati</taxon>
        <taxon>Pseudomonadota</taxon>
        <taxon>Alphaproteobacteria</taxon>
        <taxon>Hyphomicrobiales</taxon>
        <taxon>Xanthobacteraceae</taxon>
        <taxon>Pseudolabrys</taxon>
    </lineage>
</organism>
<dbReference type="AlphaFoldDB" id="A0A345ZRH4"/>
<evidence type="ECO:0000313" key="1">
    <source>
        <dbReference type="EMBL" id="AXK79521.1"/>
    </source>
</evidence>
<keyword evidence="2" id="KW-1185">Reference proteome</keyword>
<dbReference type="EMBL" id="CP031417">
    <property type="protein sequence ID" value="AXK79521.1"/>
    <property type="molecule type" value="Genomic_DNA"/>
</dbReference>